<comment type="similarity">
    <text evidence="1">Belongs to the ATP-dependent AMP-binding enzyme family.</text>
</comment>
<dbReference type="InterPro" id="IPR045851">
    <property type="entry name" value="AMP-bd_C_sf"/>
</dbReference>
<gene>
    <name evidence="10" type="ORF">FSP39_019091</name>
</gene>
<reference evidence="10" key="1">
    <citation type="submission" date="2019-08" db="EMBL/GenBank/DDBJ databases">
        <title>The improved chromosome-level genome for the pearl oyster Pinctada fucata martensii using PacBio sequencing and Hi-C.</title>
        <authorList>
            <person name="Zheng Z."/>
        </authorList>
    </citation>
    <scope>NUCLEOTIDE SEQUENCE</scope>
    <source>
        <strain evidence="10">ZZ-2019</strain>
        <tissue evidence="10">Adductor muscle</tissue>
    </source>
</reference>
<evidence type="ECO:0000256" key="6">
    <source>
        <dbReference type="ARBA" id="ARBA00047319"/>
    </source>
</evidence>
<protein>
    <recommendedName>
        <fullName evidence="5">Medium-chain acyl-CoA ligase ACSF2, mitochondrial</fullName>
        <ecNumber evidence="4">6.2.1.2</ecNumber>
    </recommendedName>
</protein>
<comment type="function">
    <text evidence="3">Acyl-CoA synthases catalyze the initial reaction in fatty acid metabolism, by forming a thioester with CoA. Has some preference toward medium-chain substrates. Plays a role in adipocyte differentiation.</text>
</comment>
<feature type="domain" description="AMP-dependent synthetase/ligase" evidence="8">
    <location>
        <begin position="3"/>
        <end position="339"/>
    </location>
</feature>
<dbReference type="AlphaFoldDB" id="A0AA88Y742"/>
<dbReference type="InterPro" id="IPR020845">
    <property type="entry name" value="AMP-binding_CS"/>
</dbReference>
<dbReference type="EMBL" id="VSWD01000008">
    <property type="protein sequence ID" value="KAK3095786.1"/>
    <property type="molecule type" value="Genomic_DNA"/>
</dbReference>
<evidence type="ECO:0000256" key="4">
    <source>
        <dbReference type="ARBA" id="ARBA00039009"/>
    </source>
</evidence>
<evidence type="ECO:0000313" key="11">
    <source>
        <dbReference type="Proteomes" id="UP001186944"/>
    </source>
</evidence>
<evidence type="ECO:0000256" key="5">
    <source>
        <dbReference type="ARBA" id="ARBA00039638"/>
    </source>
</evidence>
<dbReference type="Gene3D" id="3.40.50.12780">
    <property type="entry name" value="N-terminal domain of ligase-like"/>
    <property type="match status" value="1"/>
</dbReference>
<evidence type="ECO:0000256" key="1">
    <source>
        <dbReference type="ARBA" id="ARBA00006432"/>
    </source>
</evidence>
<evidence type="ECO:0000256" key="3">
    <source>
        <dbReference type="ARBA" id="ARBA00037247"/>
    </source>
</evidence>
<accession>A0AA88Y742</accession>
<dbReference type="Proteomes" id="UP001186944">
    <property type="component" value="Unassembled WGS sequence"/>
</dbReference>
<dbReference type="InterPro" id="IPR042099">
    <property type="entry name" value="ANL_N_sf"/>
</dbReference>
<dbReference type="InterPro" id="IPR025110">
    <property type="entry name" value="AMP-bd_C"/>
</dbReference>
<comment type="catalytic activity">
    <reaction evidence="7">
        <text>a medium-chain fatty acid + ATP + CoA = a medium-chain fatty acyl-CoA + AMP + diphosphate</text>
        <dbReference type="Rhea" id="RHEA:48340"/>
        <dbReference type="ChEBI" id="CHEBI:30616"/>
        <dbReference type="ChEBI" id="CHEBI:33019"/>
        <dbReference type="ChEBI" id="CHEBI:57287"/>
        <dbReference type="ChEBI" id="CHEBI:59558"/>
        <dbReference type="ChEBI" id="CHEBI:90546"/>
        <dbReference type="ChEBI" id="CHEBI:456215"/>
        <dbReference type="EC" id="6.2.1.2"/>
    </reaction>
</comment>
<dbReference type="PANTHER" id="PTHR43201:SF5">
    <property type="entry name" value="MEDIUM-CHAIN ACYL-COA LIGASE ACSF2, MITOCHONDRIAL"/>
    <property type="match status" value="1"/>
</dbReference>
<dbReference type="Gene3D" id="3.30.300.30">
    <property type="match status" value="1"/>
</dbReference>
<proteinExistence type="inferred from homology"/>
<comment type="caution">
    <text evidence="10">The sequence shown here is derived from an EMBL/GenBank/DDBJ whole genome shotgun (WGS) entry which is preliminary data.</text>
</comment>
<dbReference type="GO" id="GO:0031956">
    <property type="term" value="F:medium-chain fatty acid-CoA ligase activity"/>
    <property type="evidence" value="ECO:0007669"/>
    <property type="project" value="UniProtKB-EC"/>
</dbReference>
<name>A0AA88Y742_PINIB</name>
<dbReference type="InterPro" id="IPR000873">
    <property type="entry name" value="AMP-dep_synth/lig_dom"/>
</dbReference>
<keyword evidence="11" id="KW-1185">Reference proteome</keyword>
<dbReference type="Pfam" id="PF00501">
    <property type="entry name" value="AMP-binding"/>
    <property type="match status" value="1"/>
</dbReference>
<evidence type="ECO:0000256" key="7">
    <source>
        <dbReference type="ARBA" id="ARBA00048277"/>
    </source>
</evidence>
<sequence>MMKIGITMKDVVAIHDDKSPAWLFYTFGAQMCGAWPLHFYFQRNDGSDVAAILKRSGCKYIITQPGDGDEYVEIMKYFIHFDKSGSVQSEDVPSLKHVLFFRKPQSLDHTVTFEDILPSAENELPEIEPEDTAAIFCSSGSTGPPKLVPWSHINLIVATISTFEAAEINCGEPFFCDRTFGWFGGYPKELFVGVPRVTNSTSFKEKSISEICKTTVQIINEENCEHVVLFSTTIAELLIGNERMKTVRTILTGGGPISSFGSQLVGRFCQKFINMYGLTEIGNISVNGVRLEKEMKSYDTGQPIPGVEVKLVDNEGRLCEVGNLGEVYVRNKSNTTGYLHEEQDWHKTNRMEGYWFKTGDAGYISEDGNLFVAGRISESIMIEGKILSPSHFEDIFMKHPCVENAVAFGIPNDVFDEVAGVALTLKEGKYATIEDLRMFYINARNFNFDASFYASKFVPKEFVFFDNFPLTNSGKLARRLVKEMSLIRIKSKNKKD</sequence>
<keyword evidence="2" id="KW-0436">Ligase</keyword>
<dbReference type="EC" id="6.2.1.2" evidence="4"/>
<comment type="catalytic activity">
    <reaction evidence="6">
        <text>octanoate + ATP + CoA = octanoyl-CoA + AMP + diphosphate</text>
        <dbReference type="Rhea" id="RHEA:33631"/>
        <dbReference type="ChEBI" id="CHEBI:25646"/>
        <dbReference type="ChEBI" id="CHEBI:30616"/>
        <dbReference type="ChEBI" id="CHEBI:33019"/>
        <dbReference type="ChEBI" id="CHEBI:57287"/>
        <dbReference type="ChEBI" id="CHEBI:57386"/>
        <dbReference type="ChEBI" id="CHEBI:456215"/>
    </reaction>
</comment>
<evidence type="ECO:0000259" key="9">
    <source>
        <dbReference type="Pfam" id="PF13193"/>
    </source>
</evidence>
<dbReference type="Pfam" id="PF13193">
    <property type="entry name" value="AMP-binding_C"/>
    <property type="match status" value="1"/>
</dbReference>
<dbReference type="CDD" id="cd04433">
    <property type="entry name" value="AFD_class_I"/>
    <property type="match status" value="1"/>
</dbReference>
<feature type="domain" description="AMP-binding enzyme C-terminal" evidence="9">
    <location>
        <begin position="392"/>
        <end position="475"/>
    </location>
</feature>
<evidence type="ECO:0000313" key="10">
    <source>
        <dbReference type="EMBL" id="KAK3095786.1"/>
    </source>
</evidence>
<dbReference type="SUPFAM" id="SSF56801">
    <property type="entry name" value="Acetyl-CoA synthetase-like"/>
    <property type="match status" value="1"/>
</dbReference>
<organism evidence="10 11">
    <name type="scientific">Pinctada imbricata</name>
    <name type="common">Atlantic pearl-oyster</name>
    <name type="synonym">Pinctada martensii</name>
    <dbReference type="NCBI Taxonomy" id="66713"/>
    <lineage>
        <taxon>Eukaryota</taxon>
        <taxon>Metazoa</taxon>
        <taxon>Spiralia</taxon>
        <taxon>Lophotrochozoa</taxon>
        <taxon>Mollusca</taxon>
        <taxon>Bivalvia</taxon>
        <taxon>Autobranchia</taxon>
        <taxon>Pteriomorphia</taxon>
        <taxon>Pterioida</taxon>
        <taxon>Pterioidea</taxon>
        <taxon>Pteriidae</taxon>
        <taxon>Pinctada</taxon>
    </lineage>
</organism>
<evidence type="ECO:0000259" key="8">
    <source>
        <dbReference type="Pfam" id="PF00501"/>
    </source>
</evidence>
<dbReference type="GO" id="GO:0006631">
    <property type="term" value="P:fatty acid metabolic process"/>
    <property type="evidence" value="ECO:0007669"/>
    <property type="project" value="TreeGrafter"/>
</dbReference>
<evidence type="ECO:0000256" key="2">
    <source>
        <dbReference type="ARBA" id="ARBA00022598"/>
    </source>
</evidence>
<dbReference type="PROSITE" id="PS00455">
    <property type="entry name" value="AMP_BINDING"/>
    <property type="match status" value="1"/>
</dbReference>
<dbReference type="PANTHER" id="PTHR43201">
    <property type="entry name" value="ACYL-COA SYNTHETASE"/>
    <property type="match status" value="1"/>
</dbReference>